<comment type="function">
    <text evidence="3">Probably deamidates glutamine residues to glutamate on methyl-accepting chemotaxis receptors (MCPs), playing an important role in chemotaxis.</text>
</comment>
<gene>
    <name evidence="3" type="primary">cheD</name>
    <name evidence="4" type="ORF">C7445_10254</name>
</gene>
<reference evidence="4 5" key="1">
    <citation type="submission" date="2019-03" db="EMBL/GenBank/DDBJ databases">
        <title>Genomic Encyclopedia of Type Strains, Phase IV (KMG-IV): sequencing the most valuable type-strain genomes for metagenomic binning, comparative biology and taxonomic classification.</title>
        <authorList>
            <person name="Goeker M."/>
        </authorList>
    </citation>
    <scope>NUCLEOTIDE SEQUENCE [LARGE SCALE GENOMIC DNA]</scope>
    <source>
        <strain evidence="4 5">DSM 17974</strain>
    </source>
</reference>
<organism evidence="4 5">
    <name type="scientific">Alicyclobacillus sacchari</name>
    <dbReference type="NCBI Taxonomy" id="392010"/>
    <lineage>
        <taxon>Bacteria</taxon>
        <taxon>Bacillati</taxon>
        <taxon>Bacillota</taxon>
        <taxon>Bacilli</taxon>
        <taxon>Bacillales</taxon>
        <taxon>Alicyclobacillaceae</taxon>
        <taxon>Alicyclobacillus</taxon>
    </lineage>
</organism>
<dbReference type="PANTHER" id="PTHR35147:SF1">
    <property type="entry name" value="CHEMORECEPTOR GLUTAMINE DEAMIDASE CHED-RELATED"/>
    <property type="match status" value="1"/>
</dbReference>
<dbReference type="EC" id="3.5.1.44" evidence="3"/>
<dbReference type="AlphaFoldDB" id="A0A4R8LTN1"/>
<comment type="similarity">
    <text evidence="3">Belongs to the CheD family.</text>
</comment>
<dbReference type="InterPro" id="IPR005659">
    <property type="entry name" value="Chemorcpt_Glu_NH3ase_CheD"/>
</dbReference>
<dbReference type="HAMAP" id="MF_01440">
    <property type="entry name" value="CheD"/>
    <property type="match status" value="1"/>
</dbReference>
<comment type="caution">
    <text evidence="4">The sequence shown here is derived from an EMBL/GenBank/DDBJ whole genome shotgun (WGS) entry which is preliminary data.</text>
</comment>
<keyword evidence="5" id="KW-1185">Reference proteome</keyword>
<accession>A0A4R8LTN1</accession>
<evidence type="ECO:0000313" key="5">
    <source>
        <dbReference type="Proteomes" id="UP000294581"/>
    </source>
</evidence>
<dbReference type="OrthoDB" id="9807202at2"/>
<evidence type="ECO:0000256" key="3">
    <source>
        <dbReference type="HAMAP-Rule" id="MF_01440"/>
    </source>
</evidence>
<dbReference type="Proteomes" id="UP000294581">
    <property type="component" value="Unassembled WGS sequence"/>
</dbReference>
<dbReference type="CDD" id="cd16352">
    <property type="entry name" value="CheD"/>
    <property type="match status" value="1"/>
</dbReference>
<evidence type="ECO:0000256" key="1">
    <source>
        <dbReference type="ARBA" id="ARBA00022500"/>
    </source>
</evidence>
<dbReference type="InterPro" id="IPR038592">
    <property type="entry name" value="CheD-like_sf"/>
</dbReference>
<proteinExistence type="inferred from homology"/>
<dbReference type="Gene3D" id="3.30.1330.200">
    <property type="match status" value="1"/>
</dbReference>
<dbReference type="EMBL" id="SORF01000002">
    <property type="protein sequence ID" value="TDY50502.1"/>
    <property type="molecule type" value="Genomic_DNA"/>
</dbReference>
<keyword evidence="1 3" id="KW-0145">Chemotaxis</keyword>
<evidence type="ECO:0000313" key="4">
    <source>
        <dbReference type="EMBL" id="TDY50502.1"/>
    </source>
</evidence>
<dbReference type="GO" id="GO:0006935">
    <property type="term" value="P:chemotaxis"/>
    <property type="evidence" value="ECO:0007669"/>
    <property type="project" value="UniProtKB-UniRule"/>
</dbReference>
<dbReference type="RefSeq" id="WP_134158461.1">
    <property type="nucleotide sequence ID" value="NZ_BSUS01000001.1"/>
</dbReference>
<protein>
    <recommendedName>
        <fullName evidence="3">Probable chemoreceptor glutamine deamidase CheD</fullName>
        <ecNumber evidence="3">3.5.1.44</ecNumber>
    </recommendedName>
</protein>
<dbReference type="SUPFAM" id="SSF64438">
    <property type="entry name" value="CNF1/YfiH-like putative cysteine hydrolases"/>
    <property type="match status" value="1"/>
</dbReference>
<dbReference type="InterPro" id="IPR011324">
    <property type="entry name" value="Cytotoxic_necrot_fac-like_cat"/>
</dbReference>
<keyword evidence="2 3" id="KW-0378">Hydrolase</keyword>
<name>A0A4R8LTN1_9BACL</name>
<dbReference type="PANTHER" id="PTHR35147">
    <property type="entry name" value="CHEMORECEPTOR GLUTAMINE DEAMIDASE CHED-RELATED"/>
    <property type="match status" value="1"/>
</dbReference>
<comment type="catalytic activity">
    <reaction evidence="3">
        <text>L-glutaminyl-[protein] + H2O = L-glutamyl-[protein] + NH4(+)</text>
        <dbReference type="Rhea" id="RHEA:16441"/>
        <dbReference type="Rhea" id="RHEA-COMP:10207"/>
        <dbReference type="Rhea" id="RHEA-COMP:10208"/>
        <dbReference type="ChEBI" id="CHEBI:15377"/>
        <dbReference type="ChEBI" id="CHEBI:28938"/>
        <dbReference type="ChEBI" id="CHEBI:29973"/>
        <dbReference type="ChEBI" id="CHEBI:30011"/>
        <dbReference type="EC" id="3.5.1.44"/>
    </reaction>
</comment>
<evidence type="ECO:0000256" key="2">
    <source>
        <dbReference type="ARBA" id="ARBA00022801"/>
    </source>
</evidence>
<dbReference type="GO" id="GO:0050568">
    <property type="term" value="F:protein-glutamine glutaminase activity"/>
    <property type="evidence" value="ECO:0007669"/>
    <property type="project" value="UniProtKB-UniRule"/>
</dbReference>
<dbReference type="PROSITE" id="PS51257">
    <property type="entry name" value="PROKAR_LIPOPROTEIN"/>
    <property type="match status" value="1"/>
</dbReference>
<dbReference type="Pfam" id="PF03975">
    <property type="entry name" value="CheD"/>
    <property type="match status" value="1"/>
</dbReference>
<sequence length="162" mass="17911">MVDEKEQIRIGIAEGAILTGSGTLMTAGLGSCVGLVIYDETRLLAGMVHIMLPESPHVQPPHPQKYADTGIAWLYETLLQQGASHAHLRAKYAGGSQMFQALQMEGLRIGERNVRAVSMHLERLQIPVIGTDVGGHVGRTVWFELPSRRYFIRTARGDERHL</sequence>